<dbReference type="PROSITE" id="PS51375">
    <property type="entry name" value="PPR"/>
    <property type="match status" value="4"/>
</dbReference>
<dbReference type="OMA" id="TAIEMCK"/>
<evidence type="ECO:0000256" key="3">
    <source>
        <dbReference type="PROSITE-ProRule" id="PRU00708"/>
    </source>
</evidence>
<dbReference type="Pfam" id="PF13812">
    <property type="entry name" value="PPR_3"/>
    <property type="match status" value="1"/>
</dbReference>
<feature type="repeat" description="PPR" evidence="3">
    <location>
        <begin position="213"/>
        <end position="247"/>
    </location>
</feature>
<feature type="repeat" description="PPR" evidence="3">
    <location>
        <begin position="248"/>
        <end position="282"/>
    </location>
</feature>
<sequence length="394" mass="44173">MSSSGLSRLLLRTTAPLHQRCFSTIATTSTTTTAATLFRVKDAVDDIFKERDCNRLVEKFKDCSKHYRFRCKHNVYDHAVRQLAAAHRFSDIEEILEEQKKHTHLAKEGFYIRLITLYGRAGMLDHAIKVFDEMPGLGSDRTVKSMNAVLTACAEGKDFDKVGVLFRELPKKLGVKPDTYSYNILARAFCEVGSVDLAFSLLGEMKSKEINPDVITFNTLLNGFYGGDRRSEAEKVWTEMGNYGVKPDTSSFNAKIRGLVAEGKTAEAVKVLEELESKGLKPDSLSFSLLVKAHCEEGNLEEAKKVLEELKKKDMQPNRLAYEAIIPALCAAEDINRASELCLEVLNGNRFISVEVLQDVIDRLVNISKDMKAKRLVELGSAKSYYYSSLKMPS</sequence>
<dbReference type="GO" id="GO:0031930">
    <property type="term" value="P:mitochondria-nucleus signaling pathway"/>
    <property type="evidence" value="ECO:0007669"/>
    <property type="project" value="TreeGrafter"/>
</dbReference>
<comment type="similarity">
    <text evidence="1">Belongs to the PPR family. P subfamily.</text>
</comment>
<dbReference type="InterPro" id="IPR002885">
    <property type="entry name" value="PPR_rpt"/>
</dbReference>
<dbReference type="AlphaFoldDB" id="A0A5K0Y794"/>
<dbReference type="Pfam" id="PF13041">
    <property type="entry name" value="PPR_2"/>
    <property type="match status" value="1"/>
</dbReference>
<dbReference type="GO" id="GO:0009507">
    <property type="term" value="C:chloroplast"/>
    <property type="evidence" value="ECO:0007669"/>
    <property type="project" value="TreeGrafter"/>
</dbReference>
<dbReference type="NCBIfam" id="TIGR00756">
    <property type="entry name" value="PPR"/>
    <property type="match status" value="5"/>
</dbReference>
<dbReference type="Pfam" id="PF01535">
    <property type="entry name" value="PPR"/>
    <property type="match status" value="1"/>
</dbReference>
<dbReference type="Gene3D" id="1.25.40.10">
    <property type="entry name" value="Tetratricopeptide repeat domain"/>
    <property type="match status" value="2"/>
</dbReference>
<evidence type="ECO:0000313" key="4">
    <source>
        <dbReference type="EMBL" id="VVV72563.1"/>
    </source>
</evidence>
<reference evidence="4" key="1">
    <citation type="submission" date="2019-09" db="EMBL/GenBank/DDBJ databases">
        <authorList>
            <person name="Zhang L."/>
        </authorList>
    </citation>
    <scope>NUCLEOTIDE SEQUENCE</scope>
</reference>
<feature type="repeat" description="PPR" evidence="3">
    <location>
        <begin position="283"/>
        <end position="317"/>
    </location>
</feature>
<dbReference type="PANTHER" id="PTHR47936:SF5">
    <property type="entry name" value="PENTACOTRIPEPTIDE-REPEAT REGION OF PRORP DOMAIN-CONTAINING PROTEIN"/>
    <property type="match status" value="1"/>
</dbReference>
<keyword evidence="2" id="KW-0677">Repeat</keyword>
<evidence type="ECO:0000256" key="1">
    <source>
        <dbReference type="ARBA" id="ARBA00007626"/>
    </source>
</evidence>
<dbReference type="OrthoDB" id="185373at2759"/>
<dbReference type="EMBL" id="LR721776">
    <property type="protein sequence ID" value="VVV72563.1"/>
    <property type="molecule type" value="Genomic_DNA"/>
</dbReference>
<evidence type="ECO:0008006" key="5">
    <source>
        <dbReference type="Google" id="ProtNLM"/>
    </source>
</evidence>
<feature type="repeat" description="PPR" evidence="3">
    <location>
        <begin position="178"/>
        <end position="212"/>
    </location>
</feature>
<dbReference type="GO" id="GO:0010019">
    <property type="term" value="P:chloroplast-nucleus signaling pathway"/>
    <property type="evidence" value="ECO:0007669"/>
    <property type="project" value="TreeGrafter"/>
</dbReference>
<accession>A0A5K0Y794</accession>
<name>A0A5K0Y794_9MAGN</name>
<dbReference type="PANTHER" id="PTHR47936">
    <property type="entry name" value="PPR_LONG DOMAIN-CONTAINING PROTEIN"/>
    <property type="match status" value="1"/>
</dbReference>
<gene>
    <name evidence="4" type="ORF">NYM_LOCUS6052</name>
</gene>
<dbReference type="InterPro" id="IPR011990">
    <property type="entry name" value="TPR-like_helical_dom_sf"/>
</dbReference>
<evidence type="ECO:0000256" key="2">
    <source>
        <dbReference type="ARBA" id="ARBA00022737"/>
    </source>
</evidence>
<protein>
    <recommendedName>
        <fullName evidence="5">Pentacotripeptide-repeat region of PRORP domain-containing protein</fullName>
    </recommendedName>
</protein>
<proteinExistence type="inferred from homology"/>
<organism evidence="4">
    <name type="scientific">Nymphaea colorata</name>
    <name type="common">pocket water lily</name>
    <dbReference type="NCBI Taxonomy" id="210225"/>
    <lineage>
        <taxon>Eukaryota</taxon>
        <taxon>Viridiplantae</taxon>
        <taxon>Streptophyta</taxon>
        <taxon>Embryophyta</taxon>
        <taxon>Tracheophyta</taxon>
        <taxon>Spermatophyta</taxon>
        <taxon>Magnoliopsida</taxon>
        <taxon>Nymphaeales</taxon>
        <taxon>Nymphaeaceae</taxon>
        <taxon>Nymphaea</taxon>
    </lineage>
</organism>
<dbReference type="Gramene" id="NC11G0115580.1">
    <property type="protein sequence ID" value="NC11G0115580.1:cds"/>
    <property type="gene ID" value="NC11G0115580"/>
</dbReference>